<evidence type="ECO:0000313" key="4">
    <source>
        <dbReference type="Proteomes" id="UP000076842"/>
    </source>
</evidence>
<dbReference type="PANTHER" id="PTHR12612">
    <property type="entry name" value="NUCLEAR TRANSPORT FACTOR 2"/>
    <property type="match status" value="1"/>
</dbReference>
<evidence type="ECO:0000313" key="3">
    <source>
        <dbReference type="EMBL" id="KZT52463.1"/>
    </source>
</evidence>
<dbReference type="GO" id="GO:0015031">
    <property type="term" value="P:protein transport"/>
    <property type="evidence" value="ECO:0007669"/>
    <property type="project" value="UniProtKB-KW"/>
</dbReference>
<comment type="function">
    <text evidence="1">Has a role in nuclear-cytoplasmic transport of proteins and mRNAs.</text>
</comment>
<sequence length="81" mass="8879">MGVDAIVEKLTSLPFQSINHNLSTQDAQPSNAQGGILVMVTGSLRVDDGPNLLNYCQTFQLIPDTNGSYYVQNDVFRLNYG</sequence>
<dbReference type="GO" id="GO:0005634">
    <property type="term" value="C:nucleus"/>
    <property type="evidence" value="ECO:0007669"/>
    <property type="project" value="UniProtKB-SubCell"/>
</dbReference>
<keyword evidence="1" id="KW-0653">Protein transport</keyword>
<dbReference type="GO" id="GO:0005737">
    <property type="term" value="C:cytoplasm"/>
    <property type="evidence" value="ECO:0007669"/>
    <property type="project" value="UniProtKB-SubCell"/>
</dbReference>
<reference evidence="3 4" key="1">
    <citation type="journal article" date="2016" name="Mol. Biol. Evol.">
        <title>Comparative Genomics of Early-Diverging Mushroom-Forming Fungi Provides Insights into the Origins of Lignocellulose Decay Capabilities.</title>
        <authorList>
            <person name="Nagy L.G."/>
            <person name="Riley R."/>
            <person name="Tritt A."/>
            <person name="Adam C."/>
            <person name="Daum C."/>
            <person name="Floudas D."/>
            <person name="Sun H."/>
            <person name="Yadav J.S."/>
            <person name="Pangilinan J."/>
            <person name="Larsson K.H."/>
            <person name="Matsuura K."/>
            <person name="Barry K."/>
            <person name="Labutti K."/>
            <person name="Kuo R."/>
            <person name="Ohm R.A."/>
            <person name="Bhattacharya S.S."/>
            <person name="Shirouzu T."/>
            <person name="Yoshinaga Y."/>
            <person name="Martin F.M."/>
            <person name="Grigoriev I.V."/>
            <person name="Hibbett D.S."/>
        </authorList>
    </citation>
    <scope>NUCLEOTIDE SEQUENCE [LARGE SCALE GENOMIC DNA]</scope>
    <source>
        <strain evidence="3 4">HHB12733</strain>
    </source>
</reference>
<dbReference type="InterPro" id="IPR018222">
    <property type="entry name" value="Nuclear_transport_factor_2_euk"/>
</dbReference>
<dbReference type="InterPro" id="IPR032710">
    <property type="entry name" value="NTF2-like_dom_sf"/>
</dbReference>
<dbReference type="STRING" id="1353952.A0A165DBI1"/>
<gene>
    <name evidence="3" type="ORF">CALCODRAFT_502251</name>
</gene>
<dbReference type="GO" id="GO:0051028">
    <property type="term" value="P:mRNA transport"/>
    <property type="evidence" value="ECO:0007669"/>
    <property type="project" value="UniProtKB-UniRule"/>
</dbReference>
<keyword evidence="1" id="KW-0813">Transport</keyword>
<accession>A0A165DBI1</accession>
<dbReference type="GO" id="GO:0006913">
    <property type="term" value="P:nucleocytoplasmic transport"/>
    <property type="evidence" value="ECO:0007669"/>
    <property type="project" value="UniProtKB-UniRule"/>
</dbReference>
<dbReference type="AlphaFoldDB" id="A0A165DBI1"/>
<dbReference type="InterPro" id="IPR045875">
    <property type="entry name" value="NTF2"/>
</dbReference>
<keyword evidence="1" id="KW-0539">Nucleus</keyword>
<dbReference type="Pfam" id="PF02136">
    <property type="entry name" value="NTF2"/>
    <property type="match status" value="1"/>
</dbReference>
<dbReference type="Proteomes" id="UP000076842">
    <property type="component" value="Unassembled WGS sequence"/>
</dbReference>
<dbReference type="InterPro" id="IPR002075">
    <property type="entry name" value="NTF2_dom"/>
</dbReference>
<feature type="domain" description="NTF2" evidence="2">
    <location>
        <begin position="1"/>
        <end position="78"/>
    </location>
</feature>
<keyword evidence="4" id="KW-1185">Reference proteome</keyword>
<proteinExistence type="predicted"/>
<comment type="subcellular location">
    <subcellularLocation>
        <location evidence="1">Cytoplasm</location>
    </subcellularLocation>
    <subcellularLocation>
        <location evidence="1">Nucleus</location>
    </subcellularLocation>
</comment>
<evidence type="ECO:0000259" key="2">
    <source>
        <dbReference type="PROSITE" id="PS50177"/>
    </source>
</evidence>
<dbReference type="CDD" id="cd00780">
    <property type="entry name" value="NTF2"/>
    <property type="match status" value="1"/>
</dbReference>
<dbReference type="FunCoup" id="A0A165DBI1">
    <property type="interactions" value="675"/>
</dbReference>
<dbReference type="SUPFAM" id="SSF54427">
    <property type="entry name" value="NTF2-like"/>
    <property type="match status" value="1"/>
</dbReference>
<dbReference type="InParanoid" id="A0A165DBI1"/>
<name>A0A165DBI1_9BASI</name>
<keyword evidence="1" id="KW-0963">Cytoplasm</keyword>
<dbReference type="EMBL" id="KV424065">
    <property type="protein sequence ID" value="KZT52463.1"/>
    <property type="molecule type" value="Genomic_DNA"/>
</dbReference>
<dbReference type="Gene3D" id="3.10.450.50">
    <property type="match status" value="1"/>
</dbReference>
<evidence type="ECO:0000256" key="1">
    <source>
        <dbReference type="RuleBase" id="RU369002"/>
    </source>
</evidence>
<dbReference type="PROSITE" id="PS50177">
    <property type="entry name" value="NTF2_DOMAIN"/>
    <property type="match status" value="1"/>
</dbReference>
<organism evidence="3 4">
    <name type="scientific">Calocera cornea HHB12733</name>
    <dbReference type="NCBI Taxonomy" id="1353952"/>
    <lineage>
        <taxon>Eukaryota</taxon>
        <taxon>Fungi</taxon>
        <taxon>Dikarya</taxon>
        <taxon>Basidiomycota</taxon>
        <taxon>Agaricomycotina</taxon>
        <taxon>Dacrymycetes</taxon>
        <taxon>Dacrymycetales</taxon>
        <taxon>Dacrymycetaceae</taxon>
        <taxon>Calocera</taxon>
    </lineage>
</organism>
<protein>
    <submittedName>
        <fullName evidence="3">Nuclear transport factor 2</fullName>
    </submittedName>
</protein>
<dbReference type="OrthoDB" id="6507044at2759"/>